<feature type="domain" description="Terminase large subunit gp17-like C-terminal" evidence="2">
    <location>
        <begin position="313"/>
        <end position="454"/>
    </location>
</feature>
<dbReference type="InterPro" id="IPR035421">
    <property type="entry name" value="Terminase_6C"/>
</dbReference>
<comment type="caution">
    <text evidence="3">The sequence shown here is derived from an EMBL/GenBank/DDBJ whole genome shotgun (WGS) entry which is preliminary data.</text>
</comment>
<keyword evidence="4" id="KW-1185">Reference proteome</keyword>
<dbReference type="EMBL" id="JAOAMV010000007">
    <property type="protein sequence ID" value="MCT2559875.1"/>
    <property type="molecule type" value="Genomic_DNA"/>
</dbReference>
<dbReference type="Proteomes" id="UP001142648">
    <property type="component" value="Unassembled WGS sequence"/>
</dbReference>
<dbReference type="NCBIfam" id="TIGR01630">
    <property type="entry name" value="psiM2_ORF9"/>
    <property type="match status" value="1"/>
</dbReference>
<name>A0A9X3AAG1_9SPHN</name>
<reference evidence="3" key="1">
    <citation type="submission" date="2022-09" db="EMBL/GenBank/DDBJ databases">
        <title>The genome sequence of Tsuneonella sp. YG55.</title>
        <authorList>
            <person name="Liu Y."/>
        </authorList>
    </citation>
    <scope>NUCLEOTIDE SEQUENCE</scope>
    <source>
        <strain evidence="3">YG55</strain>
    </source>
</reference>
<dbReference type="InterPro" id="IPR006517">
    <property type="entry name" value="Phage_terminase_lsu-like_C"/>
</dbReference>
<dbReference type="RefSeq" id="WP_259962895.1">
    <property type="nucleotide sequence ID" value="NZ_JAOAMV010000007.1"/>
</dbReference>
<organism evidence="3 4">
    <name type="scientific">Tsuneonella litorea</name>
    <dbReference type="NCBI Taxonomy" id="2976475"/>
    <lineage>
        <taxon>Bacteria</taxon>
        <taxon>Pseudomonadati</taxon>
        <taxon>Pseudomonadota</taxon>
        <taxon>Alphaproteobacteria</taxon>
        <taxon>Sphingomonadales</taxon>
        <taxon>Erythrobacteraceae</taxon>
        <taxon>Tsuneonella</taxon>
    </lineage>
</organism>
<evidence type="ECO:0000313" key="4">
    <source>
        <dbReference type="Proteomes" id="UP001142648"/>
    </source>
</evidence>
<dbReference type="AlphaFoldDB" id="A0A9X3AAG1"/>
<gene>
    <name evidence="3" type="primary">terL</name>
    <name evidence="3" type="ORF">N0B51_12900</name>
</gene>
<accession>A0A9X3AAG1</accession>
<dbReference type="InterPro" id="IPR027417">
    <property type="entry name" value="P-loop_NTPase"/>
</dbReference>
<evidence type="ECO:0000313" key="3">
    <source>
        <dbReference type="EMBL" id="MCT2559875.1"/>
    </source>
</evidence>
<evidence type="ECO:0000256" key="1">
    <source>
        <dbReference type="ARBA" id="ARBA00022612"/>
    </source>
</evidence>
<protein>
    <submittedName>
        <fullName evidence="3">Phage terminase large subunit</fullName>
    </submittedName>
</protein>
<proteinExistence type="predicted"/>
<evidence type="ECO:0000259" key="2">
    <source>
        <dbReference type="Pfam" id="PF17289"/>
    </source>
</evidence>
<dbReference type="Gene3D" id="3.40.50.300">
    <property type="entry name" value="P-loop containing nucleotide triphosphate hydrolases"/>
    <property type="match status" value="1"/>
</dbReference>
<dbReference type="Pfam" id="PF17289">
    <property type="entry name" value="Terminase_6C"/>
    <property type="match status" value="1"/>
</dbReference>
<dbReference type="Gene3D" id="3.30.420.240">
    <property type="match status" value="1"/>
</dbReference>
<sequence>MNADKVRLLQALMRNDFLSFVHRVFAELNRGRTFHQSWVHEAMCTFIGIVALEHETDRLVINVPPRSAKSTIASVALPSFLLGRDPTFRVIVVSYNQELANLFSRQTRQVMLSPWYRALFPSTVIPSRAAETAFYTSAGGYRIATSTGGTLTGKGGDLIIVDDPLKGPDAHSEAARDAALDWTRNTLFTRLDDKSRGGIIMVQQRQHEDDLSGHMLRAGGWLHLNLPAIAEVDEPILISKRPLRFHYRRAGDVLDPVREPIEVLERLKREMGSHDFAAQYQQAPVPLEGGMIKVGWFGTYDDVPDDGETVFSIDTAYKAGARNDWSVITVWRIARGRYYLLNVWRRRVEYPVLKHCVIEMAQRLRPSTILIEDKGSGTGLIQDLRIEHEGYPVVAYDPGPYDKEARVHVQSAAIEGGLVLLPPSAPWLDEFLCEVRRFPNGTHDDQIDTLAQLLAWKRDRTDDLYIGRYITGYS</sequence>
<keyword evidence="1" id="KW-1188">Viral release from host cell</keyword>